<dbReference type="Pfam" id="PF07801">
    <property type="entry name" value="DUF1647"/>
    <property type="match status" value="1"/>
</dbReference>
<protein>
    <submittedName>
        <fullName evidence="1">Protein of uncharacterized function (DUF1647)</fullName>
    </submittedName>
</protein>
<dbReference type="InterPro" id="IPR012444">
    <property type="entry name" value="DUF1647"/>
</dbReference>
<proteinExistence type="predicted"/>
<name>A0A380WPN8_AMIAI</name>
<accession>A0A380WPN8</accession>
<organism evidence="1 2">
    <name type="scientific">Aminobacter aminovorans</name>
    <name type="common">Chelatobacter heintzii</name>
    <dbReference type="NCBI Taxonomy" id="83263"/>
    <lineage>
        <taxon>Bacteria</taxon>
        <taxon>Pseudomonadati</taxon>
        <taxon>Pseudomonadota</taxon>
        <taxon>Alphaproteobacteria</taxon>
        <taxon>Hyphomicrobiales</taxon>
        <taxon>Phyllobacteriaceae</taxon>
        <taxon>Aminobacter</taxon>
    </lineage>
</organism>
<dbReference type="AlphaFoldDB" id="A0A380WPN8"/>
<sequence>MLNKLIEILGRSASSMILVTASDSSHACSLLNLLASARRHEPTVSAIVYDLGLTPDQALSVTSLGCELRQFDFASYPAFVDIRKSAGQYAWKPQIISTVARERPGIVCWMDAGNIIAEPLLQLRRETARFGYYSASSSGTLGAWTHPGMLRYLGLPAGWRADAANLNGACIAFDARNPTAVDLLERWANLSLIEDCIAPKGSDRSNHRQDQSLLTVLAYMAGRPAKASTKLLGYRIHQDVEDQVSA</sequence>
<dbReference type="Proteomes" id="UP000254701">
    <property type="component" value="Unassembled WGS sequence"/>
</dbReference>
<evidence type="ECO:0000313" key="2">
    <source>
        <dbReference type="Proteomes" id="UP000254701"/>
    </source>
</evidence>
<dbReference type="EMBL" id="UFSM01000001">
    <property type="protein sequence ID" value="SUU90296.1"/>
    <property type="molecule type" value="Genomic_DNA"/>
</dbReference>
<evidence type="ECO:0000313" key="1">
    <source>
        <dbReference type="EMBL" id="SUU90296.1"/>
    </source>
</evidence>
<gene>
    <name evidence="1" type="ORF">NCTC10684_03550</name>
</gene>
<dbReference type="SUPFAM" id="SSF53448">
    <property type="entry name" value="Nucleotide-diphospho-sugar transferases"/>
    <property type="match status" value="1"/>
</dbReference>
<dbReference type="PANTHER" id="PTHR31389">
    <property type="entry name" value="LD39211P"/>
    <property type="match status" value="1"/>
</dbReference>
<dbReference type="PANTHER" id="PTHR31389:SF4">
    <property type="entry name" value="LD39211P"/>
    <property type="match status" value="1"/>
</dbReference>
<dbReference type="InterPro" id="IPR029044">
    <property type="entry name" value="Nucleotide-diphossugar_trans"/>
</dbReference>
<reference evidence="1 2" key="1">
    <citation type="submission" date="2018-06" db="EMBL/GenBank/DDBJ databases">
        <authorList>
            <consortium name="Pathogen Informatics"/>
            <person name="Doyle S."/>
        </authorList>
    </citation>
    <scope>NUCLEOTIDE SEQUENCE [LARGE SCALE GENOMIC DNA]</scope>
    <source>
        <strain evidence="1 2">NCTC10684</strain>
    </source>
</reference>